<evidence type="ECO:0000256" key="1">
    <source>
        <dbReference type="SAM" id="Phobius"/>
    </source>
</evidence>
<keyword evidence="1" id="KW-0472">Membrane</keyword>
<keyword evidence="1" id="KW-1133">Transmembrane helix</keyword>
<keyword evidence="3" id="KW-1185">Reference proteome</keyword>
<reference evidence="2 3" key="1">
    <citation type="submission" date="2024-03" db="EMBL/GenBank/DDBJ databases">
        <title>Draft genome sequence of Klenkia sp. LSe6-5.</title>
        <authorList>
            <person name="Duangmal K."/>
            <person name="Chantavorakit T."/>
        </authorList>
    </citation>
    <scope>NUCLEOTIDE SEQUENCE [LARGE SCALE GENOMIC DNA]</scope>
    <source>
        <strain evidence="2 3">LSe6-5</strain>
    </source>
</reference>
<dbReference type="RefSeq" id="WP_336405156.1">
    <property type="nucleotide sequence ID" value="NZ_JBAPLU010000016.1"/>
</dbReference>
<feature type="transmembrane region" description="Helical" evidence="1">
    <location>
        <begin position="111"/>
        <end position="131"/>
    </location>
</feature>
<name>A0ABU8DX19_9ACTN</name>
<comment type="caution">
    <text evidence="2">The sequence shown here is derived from an EMBL/GenBank/DDBJ whole genome shotgun (WGS) entry which is preliminary data.</text>
</comment>
<dbReference type="Proteomes" id="UP001361570">
    <property type="component" value="Unassembled WGS sequence"/>
</dbReference>
<evidence type="ECO:0000313" key="2">
    <source>
        <dbReference type="EMBL" id="MEI4273031.1"/>
    </source>
</evidence>
<keyword evidence="1" id="KW-0812">Transmembrane</keyword>
<dbReference type="EMBL" id="JBAPLU010000016">
    <property type="protein sequence ID" value="MEI4273031.1"/>
    <property type="molecule type" value="Genomic_DNA"/>
</dbReference>
<gene>
    <name evidence="2" type="ORF">TEK04_14985</name>
</gene>
<organism evidence="2 3">
    <name type="scientific">Klenkia sesuvii</name>
    <dbReference type="NCBI Taxonomy" id="3103137"/>
    <lineage>
        <taxon>Bacteria</taxon>
        <taxon>Bacillati</taxon>
        <taxon>Actinomycetota</taxon>
        <taxon>Actinomycetes</taxon>
        <taxon>Geodermatophilales</taxon>
        <taxon>Geodermatophilaceae</taxon>
        <taxon>Klenkia</taxon>
    </lineage>
</organism>
<protein>
    <submittedName>
        <fullName evidence="2">Uncharacterized protein</fullName>
    </submittedName>
</protein>
<evidence type="ECO:0000313" key="3">
    <source>
        <dbReference type="Proteomes" id="UP001361570"/>
    </source>
</evidence>
<proteinExistence type="predicted"/>
<sequence>MTDTQQHPAAPGPAPDPFVAQISWLVDHVGGKDALVRASGNRVSARTLDNWVRGDYPRAAVTGAVRDLDAWALRQDFGYPGSAGAPRLIDSCGPVPGPVSPPDRPAAPSRVALMLGAAALVVVTALVSVLATRAVLGEPAPATATATVTAPTPDLPPLPTTGDGTLYTEQAGSQGSNTFSDPRTLAGTNVTVPAYAYVQVVCRYYSPVIPSVTPDGFWYLLATDEWDGRWAPANTFWNGDVEGQRPYTHNTDMAVPVCA</sequence>
<accession>A0ABU8DX19</accession>